<dbReference type="KEGG" id="mflg:ABS361_01830"/>
<dbReference type="Gene3D" id="1.10.4200.10">
    <property type="entry name" value="Triphosphoribosyl-dephospho-CoA protein"/>
    <property type="match status" value="1"/>
</dbReference>
<organism evidence="2">
    <name type="scientific">Methyloraptor flagellatus</name>
    <dbReference type="NCBI Taxonomy" id="3162530"/>
    <lineage>
        <taxon>Bacteria</taxon>
        <taxon>Pseudomonadati</taxon>
        <taxon>Pseudomonadota</taxon>
        <taxon>Alphaproteobacteria</taxon>
        <taxon>Hyphomicrobiales</taxon>
        <taxon>Ancalomicrobiaceae</taxon>
        <taxon>Methyloraptor</taxon>
    </lineage>
</organism>
<dbReference type="RefSeq" id="WP_407050154.1">
    <property type="nucleotide sequence ID" value="NZ_CP158568.1"/>
</dbReference>
<dbReference type="EMBL" id="CP158568">
    <property type="protein sequence ID" value="XBY45061.1"/>
    <property type="molecule type" value="Genomic_DNA"/>
</dbReference>
<proteinExistence type="predicted"/>
<dbReference type="PANTHER" id="PTHR42280">
    <property type="entry name" value="CITG FAMILY PROTEIN"/>
    <property type="match status" value="1"/>
</dbReference>
<dbReference type="InterPro" id="IPR002736">
    <property type="entry name" value="CitG"/>
</dbReference>
<dbReference type="GO" id="GO:0005524">
    <property type="term" value="F:ATP binding"/>
    <property type="evidence" value="ECO:0007669"/>
    <property type="project" value="InterPro"/>
</dbReference>
<dbReference type="PANTHER" id="PTHR42280:SF1">
    <property type="entry name" value="CITG FAMILY PROTEIN"/>
    <property type="match status" value="1"/>
</dbReference>
<sequence length="305" mass="31451">MTATGPDAGPSSAGAGPVPPPDAAIDPLIRDAFLAACRAELQALKPGNVHVHAPGHRMTVADFEASAAAAAPFVARRGASVGRRVREGVEATFAAVGTNTNLGILLLSAPLAVAAERRAAALAQGRASPFRAVLGQVLAELGPGDARDVFAAIRLANPGGLGAAEEHDVRAEPTAGLMEAMRAAADRDSIAAAYAENFEALYRLGLPVIGALDHGAAILPDTVTEIFLTYLSALPDSHVVRKWGKTVAEEVRLSAAEYLQKRGSPGFEHSLLGWDSALKARGINPGTSADLTVATIFLHLIDGDK</sequence>
<dbReference type="GO" id="GO:0046917">
    <property type="term" value="F:triphosphoribosyl-dephospho-CoA synthase activity"/>
    <property type="evidence" value="ECO:0007669"/>
    <property type="project" value="InterPro"/>
</dbReference>
<gene>
    <name evidence="2" type="ORF">ABS361_01830</name>
</gene>
<reference evidence="2" key="1">
    <citation type="submission" date="2024-06" db="EMBL/GenBank/DDBJ databases">
        <title>Methylostella associata gen. nov., sp. nov., a novel Ancalomicrobiaceae-affiliated facultatively methylotrophic bacteria that feed on methanotrophs of the genus Methylococcus.</title>
        <authorList>
            <person name="Saltykova V."/>
            <person name="Danilova O.V."/>
            <person name="Oshkin I.Y."/>
            <person name="Belova S.E."/>
            <person name="Pimenov N.V."/>
            <person name="Dedysh S.N."/>
        </authorList>
    </citation>
    <scope>NUCLEOTIDE SEQUENCE</scope>
    <source>
        <strain evidence="2">S20</strain>
    </source>
</reference>
<accession>A0AAU7XAJ2</accession>
<evidence type="ECO:0000313" key="2">
    <source>
        <dbReference type="EMBL" id="XBY45061.1"/>
    </source>
</evidence>
<dbReference type="AlphaFoldDB" id="A0AAU7XAJ2"/>
<evidence type="ECO:0000256" key="1">
    <source>
        <dbReference type="SAM" id="MobiDB-lite"/>
    </source>
</evidence>
<name>A0AAU7XAJ2_9HYPH</name>
<protein>
    <submittedName>
        <fullName evidence="2">Triphosphoribosyl-dephospho-CoA synthase</fullName>
    </submittedName>
</protein>
<feature type="region of interest" description="Disordered" evidence="1">
    <location>
        <begin position="1"/>
        <end position="21"/>
    </location>
</feature>
<dbReference type="Pfam" id="PF01874">
    <property type="entry name" value="CitG"/>
    <property type="match status" value="1"/>
</dbReference>
<feature type="compositionally biased region" description="Low complexity" evidence="1">
    <location>
        <begin position="1"/>
        <end position="16"/>
    </location>
</feature>